<dbReference type="PATRIC" id="fig|1229493.5.peg.1191"/>
<evidence type="ECO:0000313" key="1">
    <source>
        <dbReference type="EMBL" id="KIF53347.1"/>
    </source>
</evidence>
<name>A0A0C1WAM1_9VIBR</name>
<comment type="caution">
    <text evidence="1">The sequence shown here is derived from an EMBL/GenBank/DDBJ whole genome shotgun (WGS) entry which is preliminary data.</text>
</comment>
<sequence length="150" mass="16595">MNTGMNNCVLYKGLSSVPQTSNIDCYYSERGSFGSGFYCVDIDSALVYASDVPEHILKVNVAMVNPMVVRVGFEQGWAMDFDSAALPLLRKLFTEDDVLKLVRDSEDGLFDETIQLAVTQKGHDGLVVIYDEGACFETIVYDKNVISLCL</sequence>
<dbReference type="EMBL" id="JPRD01000015">
    <property type="protein sequence ID" value="KIF53347.1"/>
    <property type="molecule type" value="Genomic_DNA"/>
</dbReference>
<proteinExistence type="predicted"/>
<dbReference type="Proteomes" id="UP000031586">
    <property type="component" value="Unassembled WGS sequence"/>
</dbReference>
<organism evidence="1 2">
    <name type="scientific">Vibrio owensii CAIM 1854 = LMG 25443</name>
    <dbReference type="NCBI Taxonomy" id="1229493"/>
    <lineage>
        <taxon>Bacteria</taxon>
        <taxon>Pseudomonadati</taxon>
        <taxon>Pseudomonadota</taxon>
        <taxon>Gammaproteobacteria</taxon>
        <taxon>Vibrionales</taxon>
        <taxon>Vibrionaceae</taxon>
        <taxon>Vibrio</taxon>
    </lineage>
</organism>
<reference evidence="1 2" key="1">
    <citation type="submission" date="2014-07" db="EMBL/GenBank/DDBJ databases">
        <title>Unique and conserved regions in Vibrio harveyi and related species in comparison with the shrimp pathogen Vibrio harveyi CAIM 1792.</title>
        <authorList>
            <person name="Espinoza-Valles I."/>
            <person name="Vora G."/>
            <person name="Leekitcharoenphon P."/>
            <person name="Ussery D."/>
            <person name="Hoj L."/>
            <person name="Gomez-Gil B."/>
        </authorList>
    </citation>
    <scope>NUCLEOTIDE SEQUENCE [LARGE SCALE GENOMIC DNA]</scope>
    <source>
        <strain evidence="2">CAIM 1854 / LMG 25443</strain>
    </source>
</reference>
<protein>
    <submittedName>
        <fullName evidence="1">Uncharacterized protein</fullName>
    </submittedName>
</protein>
<dbReference type="AlphaFoldDB" id="A0A0C1WAM1"/>
<gene>
    <name evidence="1" type="ORF">H735_10510</name>
</gene>
<evidence type="ECO:0000313" key="2">
    <source>
        <dbReference type="Proteomes" id="UP000031586"/>
    </source>
</evidence>
<dbReference type="RefSeq" id="WP_020194544.1">
    <property type="nucleotide sequence ID" value="NZ_BAOH01000005.1"/>
</dbReference>
<accession>A0A0C1WAM1</accession>